<accession>A0A1V3TJC3</accession>
<reference evidence="1 4" key="2">
    <citation type="submission" date="2017-03" db="EMBL/GenBank/DDBJ databases">
        <title>Rapid Whole Genome Sequencing of Comamonas kerstersii Causing Continuous ambulatory Peritoneal Dialysis-Associated Peritonitis.</title>
        <authorList>
            <person name="Zheng B."/>
        </authorList>
    </citation>
    <scope>NUCLEOTIDE SEQUENCE [LARGE SCALE GENOMIC DNA]</scope>
    <source>
        <strain evidence="1 4">8943</strain>
    </source>
</reference>
<name>A0A0W7Z1V7_9BURK</name>
<proteinExistence type="predicted"/>
<dbReference type="Gene3D" id="3.10.20.30">
    <property type="match status" value="1"/>
</dbReference>
<dbReference type="RefSeq" id="WP_054066945.1">
    <property type="nucleotide sequence ID" value="NZ_CATYED010000001.1"/>
</dbReference>
<dbReference type="InterPro" id="IPR010035">
    <property type="entry name" value="Thi_S"/>
</dbReference>
<dbReference type="STRING" id="225992.B5M06_11345"/>
<dbReference type="PANTHER" id="PTHR34472:SF1">
    <property type="entry name" value="SULFUR CARRIER PROTEIN THIS"/>
    <property type="match status" value="1"/>
</dbReference>
<dbReference type="SUPFAM" id="SSF54285">
    <property type="entry name" value="MoaD/ThiS"/>
    <property type="match status" value="1"/>
</dbReference>
<sequence>MHITINQQTVELPDHATVADAVAQWQPKPPFAVAVNTEFVPKSGYATRTLQAGDRLEIIAPVTGG</sequence>
<reference evidence="2 3" key="1">
    <citation type="submission" date="2015-12" db="EMBL/GenBank/DDBJ databases">
        <title>Complete genome sequence of a multi-drug resistant strain Acidovorax sp. 12322-1.</title>
        <authorList>
            <person name="Ming D."/>
            <person name="Wang M."/>
            <person name="Hu S."/>
            <person name="Zhou Y."/>
            <person name="Jiang T."/>
        </authorList>
    </citation>
    <scope>NUCLEOTIDE SEQUENCE [LARGE SCALE GENOMIC DNA]</scope>
    <source>
        <strain evidence="2 3">12322-1</strain>
    </source>
</reference>
<dbReference type="Proteomes" id="UP000242792">
    <property type="component" value="Chromosome"/>
</dbReference>
<protein>
    <submittedName>
        <fullName evidence="2">Thiamine biosynthesis protein ThiS</fullName>
    </submittedName>
</protein>
<gene>
    <name evidence="2" type="ORF">AS359_09940</name>
    <name evidence="1" type="ORF">B5M06_11345</name>
</gene>
<dbReference type="InterPro" id="IPR012675">
    <property type="entry name" value="Beta-grasp_dom_sf"/>
</dbReference>
<accession>A0A1V0BJ34</accession>
<dbReference type="InterPro" id="IPR016155">
    <property type="entry name" value="Mopterin_synth/thiamin_S_b"/>
</dbReference>
<evidence type="ECO:0000313" key="4">
    <source>
        <dbReference type="Proteomes" id="UP000242792"/>
    </source>
</evidence>
<dbReference type="NCBIfam" id="TIGR01683">
    <property type="entry name" value="thiS"/>
    <property type="match status" value="1"/>
</dbReference>
<evidence type="ECO:0000313" key="3">
    <source>
        <dbReference type="Proteomes" id="UP000053300"/>
    </source>
</evidence>
<evidence type="ECO:0000313" key="1">
    <source>
        <dbReference type="EMBL" id="AQZ99933.1"/>
    </source>
</evidence>
<dbReference type="AlphaFoldDB" id="A0A0W7Z1V7"/>
<dbReference type="OrthoDB" id="9800283at2"/>
<accession>A0A0W7Z1V7</accession>
<dbReference type="CDD" id="cd00565">
    <property type="entry name" value="Ubl_ThiS"/>
    <property type="match status" value="1"/>
</dbReference>
<keyword evidence="3" id="KW-1185">Reference proteome</keyword>
<dbReference type="InterPro" id="IPR003749">
    <property type="entry name" value="ThiS/MoaD-like"/>
</dbReference>
<dbReference type="PANTHER" id="PTHR34472">
    <property type="entry name" value="SULFUR CARRIER PROTEIN THIS"/>
    <property type="match status" value="1"/>
</dbReference>
<dbReference type="Proteomes" id="UP000053300">
    <property type="component" value="Unassembled WGS sequence"/>
</dbReference>
<dbReference type="GeneID" id="83039916"/>
<dbReference type="Pfam" id="PF02597">
    <property type="entry name" value="ThiS"/>
    <property type="match status" value="1"/>
</dbReference>
<dbReference type="EMBL" id="CP020121">
    <property type="protein sequence ID" value="AQZ99933.1"/>
    <property type="molecule type" value="Genomic_DNA"/>
</dbReference>
<dbReference type="KEGG" id="cke:B5M06_11345"/>
<evidence type="ECO:0000313" key="2">
    <source>
        <dbReference type="EMBL" id="KUF41288.1"/>
    </source>
</evidence>
<dbReference type="EMBL" id="LPXH01000025">
    <property type="protein sequence ID" value="KUF41288.1"/>
    <property type="molecule type" value="Genomic_DNA"/>
</dbReference>
<organism evidence="2 3">
    <name type="scientific">Comamonas kerstersii</name>
    <dbReference type="NCBI Taxonomy" id="225992"/>
    <lineage>
        <taxon>Bacteria</taxon>
        <taxon>Pseudomonadati</taxon>
        <taxon>Pseudomonadota</taxon>
        <taxon>Betaproteobacteria</taxon>
        <taxon>Burkholderiales</taxon>
        <taxon>Comamonadaceae</taxon>
        <taxon>Comamonas</taxon>
    </lineage>
</organism>